<evidence type="ECO:0000256" key="1">
    <source>
        <dbReference type="SAM" id="Phobius"/>
    </source>
</evidence>
<proteinExistence type="predicted"/>
<protein>
    <submittedName>
        <fullName evidence="2">Uncharacterized protein</fullName>
    </submittedName>
</protein>
<feature type="transmembrane region" description="Helical" evidence="1">
    <location>
        <begin position="56"/>
        <end position="76"/>
    </location>
</feature>
<dbReference type="Proteomes" id="UP001497453">
    <property type="component" value="Chromosome 11"/>
</dbReference>
<accession>A0ABP1CY39</accession>
<sequence>MNNFSLCDGKVQTLRRLNHTSLVPLYASRTLCIDTSHLILYCSPLPSLRHCVGLRLLLYLGFSLTYILNIIGRILLDMQSLARYLIVQ</sequence>
<keyword evidence="1" id="KW-0812">Transmembrane</keyword>
<evidence type="ECO:0000313" key="2">
    <source>
        <dbReference type="EMBL" id="CAL1699057.1"/>
    </source>
</evidence>
<gene>
    <name evidence="2" type="ORF">GFSPODELE1_LOCUS2477</name>
</gene>
<dbReference type="EMBL" id="OZ037954">
    <property type="protein sequence ID" value="CAL1699057.1"/>
    <property type="molecule type" value="Genomic_DNA"/>
</dbReference>
<organism evidence="2 3">
    <name type="scientific">Somion occarium</name>
    <dbReference type="NCBI Taxonomy" id="3059160"/>
    <lineage>
        <taxon>Eukaryota</taxon>
        <taxon>Fungi</taxon>
        <taxon>Dikarya</taxon>
        <taxon>Basidiomycota</taxon>
        <taxon>Agaricomycotina</taxon>
        <taxon>Agaricomycetes</taxon>
        <taxon>Polyporales</taxon>
        <taxon>Cerrenaceae</taxon>
        <taxon>Somion</taxon>
    </lineage>
</organism>
<evidence type="ECO:0000313" key="3">
    <source>
        <dbReference type="Proteomes" id="UP001497453"/>
    </source>
</evidence>
<keyword evidence="3" id="KW-1185">Reference proteome</keyword>
<name>A0ABP1CY39_9APHY</name>
<keyword evidence="1" id="KW-1133">Transmembrane helix</keyword>
<keyword evidence="1" id="KW-0472">Membrane</keyword>
<reference evidence="3" key="1">
    <citation type="submission" date="2024-04" db="EMBL/GenBank/DDBJ databases">
        <authorList>
            <person name="Shaw F."/>
            <person name="Minotto A."/>
        </authorList>
    </citation>
    <scope>NUCLEOTIDE SEQUENCE [LARGE SCALE GENOMIC DNA]</scope>
</reference>